<dbReference type="GO" id="GO:0005886">
    <property type="term" value="C:plasma membrane"/>
    <property type="evidence" value="ECO:0007669"/>
    <property type="project" value="UniProtKB-SubCell"/>
</dbReference>
<accession>A0A5J6WN64</accession>
<comment type="similarity">
    <text evidence="7">Belongs to the HemG family.</text>
</comment>
<proteinExistence type="inferred from homology"/>
<dbReference type="GO" id="GO:0004729">
    <property type="term" value="F:oxygen-dependent protoporphyrinogen oxidase activity"/>
    <property type="evidence" value="ECO:0007669"/>
    <property type="project" value="InterPro"/>
</dbReference>
<keyword evidence="1 7" id="KW-0285">Flavoprotein</keyword>
<dbReference type="OrthoDB" id="9795729at2"/>
<comment type="catalytic activity">
    <reaction evidence="7">
        <text>protoporphyrinogen IX + 3 a menaquinone = protoporphyrin IX + 3 a menaquinol</text>
        <dbReference type="Rhea" id="RHEA:27409"/>
        <dbReference type="Rhea" id="RHEA-COMP:9537"/>
        <dbReference type="Rhea" id="RHEA-COMP:9539"/>
        <dbReference type="ChEBI" id="CHEBI:16374"/>
        <dbReference type="ChEBI" id="CHEBI:18151"/>
        <dbReference type="ChEBI" id="CHEBI:57306"/>
        <dbReference type="ChEBI" id="CHEBI:57307"/>
        <dbReference type="EC" id="1.3.5.3"/>
    </reaction>
</comment>
<dbReference type="HAMAP" id="MF_00853">
    <property type="entry name" value="HemG"/>
    <property type="match status" value="1"/>
</dbReference>
<evidence type="ECO:0000256" key="3">
    <source>
        <dbReference type="ARBA" id="ARBA00022741"/>
    </source>
</evidence>
<dbReference type="Pfam" id="PF12724">
    <property type="entry name" value="Flavodoxin_5"/>
    <property type="match status" value="1"/>
</dbReference>
<keyword evidence="4 7" id="KW-0560">Oxidoreductase</keyword>
<comment type="catalytic activity">
    <reaction evidence="7">
        <text>protoporphyrinogen IX + 3 a ubiquinone = protoporphyrin IX + 3 a ubiquinol</text>
        <dbReference type="Rhea" id="RHEA:63936"/>
        <dbReference type="Rhea" id="RHEA-COMP:9565"/>
        <dbReference type="Rhea" id="RHEA-COMP:9566"/>
        <dbReference type="ChEBI" id="CHEBI:16389"/>
        <dbReference type="ChEBI" id="CHEBI:17976"/>
        <dbReference type="ChEBI" id="CHEBI:57306"/>
        <dbReference type="ChEBI" id="CHEBI:57307"/>
    </reaction>
</comment>
<keyword evidence="3 7" id="KW-0547">Nucleotide-binding</keyword>
<reference evidence="9 10" key="1">
    <citation type="submission" date="2019-09" db="EMBL/GenBank/DDBJ databases">
        <title>Hybrid Assembly of the complete Genome of the Deep-Sea Bacterium Moritella marina from long Nanopore and Illumina reads.</title>
        <authorList>
            <person name="Magin S."/>
            <person name="Georgoulis A."/>
            <person name="Papadimitriou K."/>
            <person name="Iliakis G."/>
            <person name="Vorgias C.E."/>
        </authorList>
    </citation>
    <scope>NUCLEOTIDE SEQUENCE [LARGE SCALE GENOMIC DNA]</scope>
    <source>
        <strain evidence="9 10">MP-1</strain>
    </source>
</reference>
<comment type="catalytic activity">
    <reaction evidence="7">
        <text>protoporphyrinogen IX + 3 a quinone = protoporphyrin IX + 3 a quinol</text>
        <dbReference type="Rhea" id="RHEA:65032"/>
        <dbReference type="ChEBI" id="CHEBI:24646"/>
        <dbReference type="ChEBI" id="CHEBI:57306"/>
        <dbReference type="ChEBI" id="CHEBI:57307"/>
        <dbReference type="ChEBI" id="CHEBI:132124"/>
        <dbReference type="EC" id="1.3.5.3"/>
    </reaction>
</comment>
<dbReference type="InterPro" id="IPR044264">
    <property type="entry name" value="HemG"/>
</dbReference>
<dbReference type="InterPro" id="IPR029039">
    <property type="entry name" value="Flavoprotein-like_sf"/>
</dbReference>
<evidence type="ECO:0000256" key="4">
    <source>
        <dbReference type="ARBA" id="ARBA00023002"/>
    </source>
</evidence>
<comment type="cofactor">
    <cofactor evidence="7">
        <name>FMN</name>
        <dbReference type="ChEBI" id="CHEBI:58210"/>
    </cofactor>
    <text evidence="7">Binds 1 FMN non-covalently per subunit.</text>
</comment>
<dbReference type="UniPathway" id="UPA00251">
    <property type="reaction ID" value="UER00324"/>
</dbReference>
<dbReference type="PANTHER" id="PTHR38030">
    <property type="entry name" value="PROTOPORPHYRINOGEN IX DEHYDROGENASE [MENAQUINONE]"/>
    <property type="match status" value="1"/>
</dbReference>
<dbReference type="Proteomes" id="UP000327424">
    <property type="component" value="Chromosome"/>
</dbReference>
<evidence type="ECO:0000256" key="2">
    <source>
        <dbReference type="ARBA" id="ARBA00022643"/>
    </source>
</evidence>
<evidence type="ECO:0000313" key="9">
    <source>
        <dbReference type="EMBL" id="QFI39576.1"/>
    </source>
</evidence>
<gene>
    <name evidence="7 9" type="primary">hemG</name>
    <name evidence="9" type="ORF">FR932_17990</name>
</gene>
<keyword evidence="10" id="KW-1185">Reference proteome</keyword>
<dbReference type="GO" id="GO:0010181">
    <property type="term" value="F:FMN binding"/>
    <property type="evidence" value="ECO:0007669"/>
    <property type="project" value="UniProtKB-UniRule"/>
</dbReference>
<sequence length="171" mass="19413">MKKMLVLYSTVDGQTLKIIKAIEAKINHEYICEIMSIDECQHIDMAIFDKVVIGASVRYGHLNKKLYQFIEANKAQLAAKDNGFFCVNLTARKEGKNTPETNAYMQAFLVKSGWIPKQQAVFAGALSYSKYNWWQTLIIQLIMKITGGSTDKSKDIEFTDWVKVTAFAKTL</sequence>
<comment type="pathway">
    <text evidence="7">Porphyrin-containing compound metabolism; protoporphyrin-IX biosynthesis; protoporphyrin-IX from protoporphyrinogen-IX: step 1/1.</text>
</comment>
<dbReference type="InterPro" id="IPR052200">
    <property type="entry name" value="Protoporphyrinogen_IX_DH"/>
</dbReference>
<dbReference type="KEGG" id="mmaa:FR932_17990"/>
<keyword evidence="7" id="KW-1003">Cell membrane</keyword>
<evidence type="ECO:0000313" key="10">
    <source>
        <dbReference type="Proteomes" id="UP000327424"/>
    </source>
</evidence>
<name>A0A5J6WN64_MORMI</name>
<dbReference type="EMBL" id="CP044399">
    <property type="protein sequence ID" value="QFI39576.1"/>
    <property type="molecule type" value="Genomic_DNA"/>
</dbReference>
<comment type="function">
    <text evidence="7">Catalyzes the 6-electron oxidation of protoporphyrinogen IX to form protoporphyrin IX; under anaerobic conditions uses menaquinone as an electron acceptor, under aerobic conditions uses ubiquinone as an electron acceptor.</text>
</comment>
<keyword evidence="2 7" id="KW-0288">FMN</keyword>
<organism evidence="9 10">
    <name type="scientific">Moritella marina ATCC 15381</name>
    <dbReference type="NCBI Taxonomy" id="1202962"/>
    <lineage>
        <taxon>Bacteria</taxon>
        <taxon>Pseudomonadati</taxon>
        <taxon>Pseudomonadota</taxon>
        <taxon>Gammaproteobacteria</taxon>
        <taxon>Alteromonadales</taxon>
        <taxon>Moritellaceae</taxon>
        <taxon>Moritella</taxon>
    </lineage>
</organism>
<dbReference type="NCBIfam" id="NF008316">
    <property type="entry name" value="PRK11104.1"/>
    <property type="match status" value="1"/>
</dbReference>
<dbReference type="SUPFAM" id="SSF52218">
    <property type="entry name" value="Flavoproteins"/>
    <property type="match status" value="1"/>
</dbReference>
<keyword evidence="6 7" id="KW-0627">Porphyrin biosynthesis</keyword>
<evidence type="ECO:0000256" key="7">
    <source>
        <dbReference type="HAMAP-Rule" id="MF_00853"/>
    </source>
</evidence>
<dbReference type="RefSeq" id="WP_019442456.1">
    <property type="nucleotide sequence ID" value="NZ_ALOE01000031.1"/>
</dbReference>
<comment type="subcellular location">
    <subcellularLocation>
        <location evidence="7">Cell membrane</location>
        <topology evidence="7">Peripheral membrane protein</topology>
    </subcellularLocation>
</comment>
<evidence type="ECO:0000259" key="8">
    <source>
        <dbReference type="Pfam" id="PF12724"/>
    </source>
</evidence>
<dbReference type="GO" id="GO:0070819">
    <property type="term" value="F:menaquinone-dependent protoporphyrinogen oxidase activity"/>
    <property type="evidence" value="ECO:0007669"/>
    <property type="project" value="UniProtKB-UniRule"/>
</dbReference>
<feature type="domain" description="Flavodoxin" evidence="8">
    <location>
        <begin position="5"/>
        <end position="152"/>
    </location>
</feature>
<evidence type="ECO:0000256" key="1">
    <source>
        <dbReference type="ARBA" id="ARBA00022630"/>
    </source>
</evidence>
<protein>
    <recommendedName>
        <fullName evidence="7">Protoporphyrinogen IX dehydrogenase [quinone]</fullName>
        <ecNumber evidence="7">1.3.5.3</ecNumber>
    </recommendedName>
    <alternativeName>
        <fullName evidence="7">Protoporphyrinogen IX dehydrogenase [menaquinone]</fullName>
    </alternativeName>
    <alternativeName>
        <fullName evidence="7">Protoporphyrinogen IX dehydrogenase [ubiquinone]</fullName>
    </alternativeName>
    <alternativeName>
        <fullName evidence="7">Protoporphyrinogen oxidase</fullName>
        <shortName evidence="7">PPO</shortName>
    </alternativeName>
</protein>
<dbReference type="EC" id="1.3.5.3" evidence="7"/>
<dbReference type="Gene3D" id="3.40.50.360">
    <property type="match status" value="1"/>
</dbReference>
<dbReference type="AlphaFoldDB" id="A0A5J6WN64"/>
<keyword evidence="5" id="KW-0472">Membrane</keyword>
<dbReference type="GO" id="GO:0006782">
    <property type="term" value="P:protoporphyrinogen IX biosynthetic process"/>
    <property type="evidence" value="ECO:0007669"/>
    <property type="project" value="UniProtKB-UniRule"/>
</dbReference>
<dbReference type="PANTHER" id="PTHR38030:SF2">
    <property type="entry name" value="PROTOPORPHYRINOGEN IX DEHYDROGENASE [QUINONE]"/>
    <property type="match status" value="1"/>
</dbReference>
<evidence type="ECO:0000256" key="5">
    <source>
        <dbReference type="ARBA" id="ARBA00023136"/>
    </source>
</evidence>
<dbReference type="InterPro" id="IPR026816">
    <property type="entry name" value="Flavodoxin_dom"/>
</dbReference>
<evidence type="ECO:0000256" key="6">
    <source>
        <dbReference type="ARBA" id="ARBA00023244"/>
    </source>
</evidence>